<organism evidence="1 2">
    <name type="scientific">Tupaia chinensis</name>
    <name type="common">Chinese tree shrew</name>
    <name type="synonym">Tupaia belangeri chinensis</name>
    <dbReference type="NCBI Taxonomy" id="246437"/>
    <lineage>
        <taxon>Eukaryota</taxon>
        <taxon>Metazoa</taxon>
        <taxon>Chordata</taxon>
        <taxon>Craniata</taxon>
        <taxon>Vertebrata</taxon>
        <taxon>Euteleostomi</taxon>
        <taxon>Mammalia</taxon>
        <taxon>Eutheria</taxon>
        <taxon>Euarchontoglires</taxon>
        <taxon>Scandentia</taxon>
        <taxon>Tupaiidae</taxon>
        <taxon>Tupaia</taxon>
    </lineage>
</organism>
<evidence type="ECO:0000313" key="1">
    <source>
        <dbReference type="EMBL" id="ELW66931.1"/>
    </source>
</evidence>
<proteinExistence type="predicted"/>
<dbReference type="EMBL" id="KB320634">
    <property type="protein sequence ID" value="ELW66931.1"/>
    <property type="molecule type" value="Genomic_DNA"/>
</dbReference>
<keyword evidence="2" id="KW-1185">Reference proteome</keyword>
<accession>L9KVT9</accession>
<protein>
    <submittedName>
        <fullName evidence="1">Uncharacterized protein</fullName>
    </submittedName>
</protein>
<name>L9KVT9_TUPCH</name>
<reference evidence="2" key="2">
    <citation type="journal article" date="2013" name="Nat. Commun.">
        <title>Genome of the Chinese tree shrew.</title>
        <authorList>
            <person name="Fan Y."/>
            <person name="Huang Z.Y."/>
            <person name="Cao C.C."/>
            <person name="Chen C.S."/>
            <person name="Chen Y.X."/>
            <person name="Fan D.D."/>
            <person name="He J."/>
            <person name="Hou H.L."/>
            <person name="Hu L."/>
            <person name="Hu X.T."/>
            <person name="Jiang X.T."/>
            <person name="Lai R."/>
            <person name="Lang Y.S."/>
            <person name="Liang B."/>
            <person name="Liao S.G."/>
            <person name="Mu D."/>
            <person name="Ma Y.Y."/>
            <person name="Niu Y.Y."/>
            <person name="Sun X.Q."/>
            <person name="Xia J.Q."/>
            <person name="Xiao J."/>
            <person name="Xiong Z.Q."/>
            <person name="Xu L."/>
            <person name="Yang L."/>
            <person name="Zhang Y."/>
            <person name="Zhao W."/>
            <person name="Zhao X.D."/>
            <person name="Zheng Y.T."/>
            <person name="Zhou J.M."/>
            <person name="Zhu Y.B."/>
            <person name="Zhang G.J."/>
            <person name="Wang J."/>
            <person name="Yao Y.G."/>
        </authorList>
    </citation>
    <scope>NUCLEOTIDE SEQUENCE [LARGE SCALE GENOMIC DNA]</scope>
</reference>
<reference evidence="2" key="1">
    <citation type="submission" date="2012-07" db="EMBL/GenBank/DDBJ databases">
        <title>Genome of the Chinese tree shrew, a rising model animal genetically related to primates.</title>
        <authorList>
            <person name="Zhang G."/>
            <person name="Fan Y."/>
            <person name="Yao Y."/>
            <person name="Huang Z."/>
        </authorList>
    </citation>
    <scope>NUCLEOTIDE SEQUENCE [LARGE SCALE GENOMIC DNA]</scope>
</reference>
<dbReference type="Proteomes" id="UP000011518">
    <property type="component" value="Unassembled WGS sequence"/>
</dbReference>
<dbReference type="InParanoid" id="L9KVT9"/>
<dbReference type="AlphaFoldDB" id="L9KVT9"/>
<gene>
    <name evidence="1" type="ORF">TREES_T100020520</name>
</gene>
<dbReference type="STRING" id="246437.L9KVT9"/>
<evidence type="ECO:0000313" key="2">
    <source>
        <dbReference type="Proteomes" id="UP000011518"/>
    </source>
</evidence>
<sequence length="68" mass="7617">MKILSPLTYQSQERNTGYLDNHTSDSRNVTNSMTFSTKSSNQNVIVFLNNAQATIVEDKSCDFLAVLD</sequence>